<dbReference type="Proteomes" id="UP001164746">
    <property type="component" value="Chromosome 3"/>
</dbReference>
<dbReference type="SUPFAM" id="SSF48208">
    <property type="entry name" value="Six-hairpin glycosidases"/>
    <property type="match status" value="1"/>
</dbReference>
<feature type="active site" evidence="8">
    <location>
        <position position="253"/>
    </location>
</feature>
<dbReference type="EC" id="3.2.1.4" evidence="10"/>
<evidence type="ECO:0000256" key="2">
    <source>
        <dbReference type="ARBA" id="ARBA00007072"/>
    </source>
</evidence>
<accession>A0ABY7DNS5</accession>
<evidence type="ECO:0000256" key="1">
    <source>
        <dbReference type="ARBA" id="ARBA00000966"/>
    </source>
</evidence>
<keyword evidence="5 8" id="KW-0119">Carbohydrate metabolism</keyword>
<evidence type="ECO:0000256" key="8">
    <source>
        <dbReference type="PROSITE-ProRule" id="PRU10059"/>
    </source>
</evidence>
<dbReference type="InterPro" id="IPR033126">
    <property type="entry name" value="Glyco_hydro_9_Asp/Glu_AS"/>
</dbReference>
<keyword evidence="13" id="KW-1185">Reference proteome</keyword>
<feature type="active site" evidence="9">
    <location>
        <position position="298"/>
    </location>
</feature>
<feature type="active site" evidence="9">
    <location>
        <position position="307"/>
    </location>
</feature>
<proteinExistence type="inferred from homology"/>
<keyword evidence="7 8" id="KW-0624">Polysaccharide degradation</keyword>
<dbReference type="Pfam" id="PF00759">
    <property type="entry name" value="Glyco_hydro_9"/>
    <property type="match status" value="1"/>
</dbReference>
<name>A0ABY7DNS5_MYAAR</name>
<reference evidence="12" key="1">
    <citation type="submission" date="2022-11" db="EMBL/GenBank/DDBJ databases">
        <title>Centuries of genome instability and evolution in soft-shell clam transmissible cancer (bioRxiv).</title>
        <authorList>
            <person name="Hart S.F.M."/>
            <person name="Yonemitsu M.A."/>
            <person name="Giersch R.M."/>
            <person name="Beal B.F."/>
            <person name="Arriagada G."/>
            <person name="Davis B.W."/>
            <person name="Ostrander E.A."/>
            <person name="Goff S.P."/>
            <person name="Metzger M.J."/>
        </authorList>
    </citation>
    <scope>NUCLEOTIDE SEQUENCE</scope>
    <source>
        <strain evidence="12">MELC-2E11</strain>
        <tissue evidence="12">Siphon/mantle</tissue>
    </source>
</reference>
<dbReference type="InterPro" id="IPR001701">
    <property type="entry name" value="Glyco_hydro_9"/>
</dbReference>
<comment type="catalytic activity">
    <reaction evidence="1 10">
        <text>Endohydrolysis of (1-&gt;4)-beta-D-glucosidic linkages in cellulose, lichenin and cereal beta-D-glucans.</text>
        <dbReference type="EC" id="3.2.1.4"/>
    </reaction>
</comment>
<organism evidence="12 13">
    <name type="scientific">Mya arenaria</name>
    <name type="common">Soft-shell clam</name>
    <dbReference type="NCBI Taxonomy" id="6604"/>
    <lineage>
        <taxon>Eukaryota</taxon>
        <taxon>Metazoa</taxon>
        <taxon>Spiralia</taxon>
        <taxon>Lophotrochozoa</taxon>
        <taxon>Mollusca</taxon>
        <taxon>Bivalvia</taxon>
        <taxon>Autobranchia</taxon>
        <taxon>Heteroconchia</taxon>
        <taxon>Euheterodonta</taxon>
        <taxon>Imparidentia</taxon>
        <taxon>Neoheterodontei</taxon>
        <taxon>Myida</taxon>
        <taxon>Myoidea</taxon>
        <taxon>Myidae</taxon>
        <taxon>Mya</taxon>
    </lineage>
</organism>
<evidence type="ECO:0000256" key="4">
    <source>
        <dbReference type="ARBA" id="ARBA00023001"/>
    </source>
</evidence>
<keyword evidence="6 8" id="KW-0326">Glycosidase</keyword>
<evidence type="ECO:0000256" key="7">
    <source>
        <dbReference type="ARBA" id="ARBA00023326"/>
    </source>
</evidence>
<dbReference type="Gene3D" id="1.50.10.10">
    <property type="match status" value="1"/>
</dbReference>
<dbReference type="InterPro" id="IPR012341">
    <property type="entry name" value="6hp_glycosidase-like_sf"/>
</dbReference>
<evidence type="ECO:0000256" key="3">
    <source>
        <dbReference type="ARBA" id="ARBA00022801"/>
    </source>
</evidence>
<dbReference type="PROSITE" id="PS00698">
    <property type="entry name" value="GH9_3"/>
    <property type="match status" value="1"/>
</dbReference>
<evidence type="ECO:0000256" key="10">
    <source>
        <dbReference type="RuleBase" id="RU361166"/>
    </source>
</evidence>
<dbReference type="PROSITE" id="PS00592">
    <property type="entry name" value="GH9_2"/>
    <property type="match status" value="1"/>
</dbReference>
<dbReference type="InterPro" id="IPR018221">
    <property type="entry name" value="Glyco_hydro_9_His_AS"/>
</dbReference>
<comment type="similarity">
    <text evidence="2 8 10">Belongs to the glycosyl hydrolase 9 (cellulase E) family.</text>
</comment>
<dbReference type="EMBL" id="CP111014">
    <property type="protein sequence ID" value="WAQ99346.1"/>
    <property type="molecule type" value="Genomic_DNA"/>
</dbReference>
<dbReference type="InterPro" id="IPR008928">
    <property type="entry name" value="6-hairpin_glycosidase_sf"/>
</dbReference>
<evidence type="ECO:0000313" key="13">
    <source>
        <dbReference type="Proteomes" id="UP001164746"/>
    </source>
</evidence>
<keyword evidence="4 10" id="KW-0136">Cellulose degradation</keyword>
<feature type="domain" description="Glycoside hydrolase family 9" evidence="11">
    <location>
        <begin position="20"/>
        <end position="319"/>
    </location>
</feature>
<sequence length="332" mass="36878">MASSTTVLIWGYLRFQEAYRPEDMTTERPVYYVEPGRAGSDVAGETAAALAAGYMVFNDSDPAYAMQLLSSAEKIYQFAFSHRGKYSDVISDAAKFYSGYEDELTVAGVWLYRATGDVSYLNQAKAFPRNDWAWGYEWSSKELAANILLYEETGESSYYNNARNFFHRWSESGDLQYTPGGLVYRLRWGSLRYAANAAFAALVALDDGIVTRAEMAAGTVLDPFKQINYILGDNPNNMSYVVGFGDKYPTRPHHKASFCAPAPAPQCTFAEFHSSQRHHYLLYGAMVGGPDAGGGYDDNRMAYERSEVTCDYNAGLQSAVAGIVQMTMVNKK</sequence>
<keyword evidence="3 8" id="KW-0378">Hydrolase</keyword>
<evidence type="ECO:0000313" key="12">
    <source>
        <dbReference type="EMBL" id="WAQ99346.1"/>
    </source>
</evidence>
<evidence type="ECO:0000256" key="9">
    <source>
        <dbReference type="PROSITE-ProRule" id="PRU10060"/>
    </source>
</evidence>
<protein>
    <recommendedName>
        <fullName evidence="10">Endoglucanase</fullName>
        <ecNumber evidence="10">3.2.1.4</ecNumber>
    </recommendedName>
</protein>
<evidence type="ECO:0000256" key="5">
    <source>
        <dbReference type="ARBA" id="ARBA00023277"/>
    </source>
</evidence>
<evidence type="ECO:0000259" key="11">
    <source>
        <dbReference type="Pfam" id="PF00759"/>
    </source>
</evidence>
<evidence type="ECO:0000256" key="6">
    <source>
        <dbReference type="ARBA" id="ARBA00023295"/>
    </source>
</evidence>
<gene>
    <name evidence="12" type="ORF">MAR_023719</name>
</gene>
<dbReference type="PANTHER" id="PTHR22298">
    <property type="entry name" value="ENDO-1,4-BETA-GLUCANASE"/>
    <property type="match status" value="1"/>
</dbReference>